<protein>
    <submittedName>
        <fullName evidence="7">Uncharacterized protein</fullName>
    </submittedName>
</protein>
<evidence type="ECO:0000256" key="1">
    <source>
        <dbReference type="ARBA" id="ARBA00001946"/>
    </source>
</evidence>
<accession>A0A1B0DCN8</accession>
<dbReference type="InterPro" id="IPR000092">
    <property type="entry name" value="Polyprenyl_synt"/>
</dbReference>
<dbReference type="GO" id="GO:0004337">
    <property type="term" value="F:(2E,6E)-farnesyl diphosphate synthase activity"/>
    <property type="evidence" value="ECO:0007669"/>
    <property type="project" value="TreeGrafter"/>
</dbReference>
<dbReference type="GO" id="GO:0046872">
    <property type="term" value="F:metal ion binding"/>
    <property type="evidence" value="ECO:0007669"/>
    <property type="project" value="UniProtKB-KW"/>
</dbReference>
<keyword evidence="3" id="KW-0479">Metal-binding</keyword>
<comment type="cofactor">
    <cofactor evidence="1">
        <name>Mg(2+)</name>
        <dbReference type="ChEBI" id="CHEBI:18420"/>
    </cofactor>
</comment>
<evidence type="ECO:0000256" key="2">
    <source>
        <dbReference type="ARBA" id="ARBA00022679"/>
    </source>
</evidence>
<reference evidence="7" key="1">
    <citation type="submission" date="2022-08" db="UniProtKB">
        <authorList>
            <consortium name="EnsemblMetazoa"/>
        </authorList>
    </citation>
    <scope>IDENTIFICATION</scope>
    <source>
        <strain evidence="7">Israel</strain>
    </source>
</reference>
<organism evidence="7 8">
    <name type="scientific">Phlebotomus papatasi</name>
    <name type="common">Sandfly</name>
    <dbReference type="NCBI Taxonomy" id="29031"/>
    <lineage>
        <taxon>Eukaryota</taxon>
        <taxon>Metazoa</taxon>
        <taxon>Ecdysozoa</taxon>
        <taxon>Arthropoda</taxon>
        <taxon>Hexapoda</taxon>
        <taxon>Insecta</taxon>
        <taxon>Pterygota</taxon>
        <taxon>Neoptera</taxon>
        <taxon>Endopterygota</taxon>
        <taxon>Diptera</taxon>
        <taxon>Nematocera</taxon>
        <taxon>Psychodoidea</taxon>
        <taxon>Psychodidae</taxon>
        <taxon>Phlebotomus</taxon>
        <taxon>Phlebotomus</taxon>
    </lineage>
</organism>
<dbReference type="AlphaFoldDB" id="A0A1B0DCN8"/>
<comment type="pathway">
    <text evidence="5">Pheromone biosynthesis.</text>
</comment>
<dbReference type="GO" id="GO:0005737">
    <property type="term" value="C:cytoplasm"/>
    <property type="evidence" value="ECO:0007669"/>
    <property type="project" value="TreeGrafter"/>
</dbReference>
<proteinExistence type="inferred from homology"/>
<dbReference type="PANTHER" id="PTHR11525:SF0">
    <property type="entry name" value="FARNESYL PYROPHOSPHATE SYNTHASE"/>
    <property type="match status" value="1"/>
</dbReference>
<evidence type="ECO:0000256" key="5">
    <source>
        <dbReference type="ARBA" id="ARBA00033740"/>
    </source>
</evidence>
<dbReference type="EnsemblMetazoa" id="PPAI005577-RA">
    <property type="protein sequence ID" value="PPAI005577-PA"/>
    <property type="gene ID" value="PPAI005577"/>
</dbReference>
<evidence type="ECO:0000313" key="7">
    <source>
        <dbReference type="EnsemblMetazoa" id="PPAI005577-PA"/>
    </source>
</evidence>
<dbReference type="PANTHER" id="PTHR11525">
    <property type="entry name" value="FARNESYL-PYROPHOSPHATE SYNTHETASE"/>
    <property type="match status" value="1"/>
</dbReference>
<dbReference type="CDD" id="cd00867">
    <property type="entry name" value="Trans_IPPS"/>
    <property type="match status" value="1"/>
</dbReference>
<dbReference type="EMBL" id="AJVK01031004">
    <property type="status" value="NOT_ANNOTATED_CDS"/>
    <property type="molecule type" value="Genomic_DNA"/>
</dbReference>
<keyword evidence="4" id="KW-0460">Magnesium</keyword>
<evidence type="ECO:0000313" key="8">
    <source>
        <dbReference type="Proteomes" id="UP000092462"/>
    </source>
</evidence>
<name>A0A1B0DCN8_PHLPP</name>
<dbReference type="VEuPathDB" id="VectorBase:PPAI005577"/>
<dbReference type="Proteomes" id="UP000092462">
    <property type="component" value="Unassembled WGS sequence"/>
</dbReference>
<dbReference type="GO" id="GO:0042811">
    <property type="term" value="P:pheromone biosynthetic process"/>
    <property type="evidence" value="ECO:0007669"/>
    <property type="project" value="UniProtKB-ARBA"/>
</dbReference>
<dbReference type="GO" id="GO:0045337">
    <property type="term" value="P:farnesyl diphosphate biosynthetic process"/>
    <property type="evidence" value="ECO:0007669"/>
    <property type="project" value="TreeGrafter"/>
</dbReference>
<sequence>MNLWAESAPFELEMLHSSSVFCLHFNSQSTRQLSSKSTPKSLLHNIVEELKEAVNFHDTSGLASKHIERILKYNVADLADPNGIICGGLIIMSTFELYAPTDMQTEENIKLASYLGCCFEMLRAVAYIVDDIIDSSVIRQNKTCWYKLEDIDLSAINDAFMLESSMYFILKKHFSHLDCYVKIVQLYREIVFIGSIGEHLDIQTQYQDFTTFTMDQYKKLVQNKTIYPGGYIPMTIALHFAGVTDPDIFQKTKSMCLAYGELYQFQNDFNDCYGDPEVNDNIGKYIEEGKCTWLAVKFLEIATPAQKEIFKENYGKTDPCCVKKIKQLYDELSIRDICIKHETDSIDMIRKNPEFSGKIANVFEYFFVKQSQRYNN</sequence>
<dbReference type="GO" id="GO:0004161">
    <property type="term" value="F:dimethylallyltranstransferase activity"/>
    <property type="evidence" value="ECO:0007669"/>
    <property type="project" value="TreeGrafter"/>
</dbReference>
<evidence type="ECO:0000256" key="3">
    <source>
        <dbReference type="ARBA" id="ARBA00022723"/>
    </source>
</evidence>
<dbReference type="InterPro" id="IPR008949">
    <property type="entry name" value="Isoprenoid_synthase_dom_sf"/>
</dbReference>
<dbReference type="SUPFAM" id="SSF48576">
    <property type="entry name" value="Terpenoid synthases"/>
    <property type="match status" value="1"/>
</dbReference>
<dbReference type="InterPro" id="IPR039702">
    <property type="entry name" value="FPS1-like"/>
</dbReference>
<dbReference type="EMBL" id="AJVK01031005">
    <property type="status" value="NOT_ANNOTATED_CDS"/>
    <property type="molecule type" value="Genomic_DNA"/>
</dbReference>
<dbReference type="EMBL" id="AJVK01031003">
    <property type="status" value="NOT_ANNOTATED_CDS"/>
    <property type="molecule type" value="Genomic_DNA"/>
</dbReference>
<evidence type="ECO:0000256" key="4">
    <source>
        <dbReference type="ARBA" id="ARBA00022842"/>
    </source>
</evidence>
<comment type="similarity">
    <text evidence="6">Belongs to the FPP/GGPP synthase family.</text>
</comment>
<dbReference type="VEuPathDB" id="VectorBase:PPAPM1_007018"/>
<keyword evidence="8" id="KW-1185">Reference proteome</keyword>
<evidence type="ECO:0000256" key="6">
    <source>
        <dbReference type="RuleBase" id="RU004466"/>
    </source>
</evidence>
<dbReference type="Gene3D" id="1.10.600.10">
    <property type="entry name" value="Farnesyl Diphosphate Synthase"/>
    <property type="match status" value="1"/>
</dbReference>
<keyword evidence="2 6" id="KW-0808">Transferase</keyword>
<dbReference type="Pfam" id="PF00348">
    <property type="entry name" value="polyprenyl_synt"/>
    <property type="match status" value="1"/>
</dbReference>